<dbReference type="EMBL" id="BK032795">
    <property type="protein sequence ID" value="DAF60717.1"/>
    <property type="molecule type" value="Genomic_DNA"/>
</dbReference>
<evidence type="ECO:0000313" key="1">
    <source>
        <dbReference type="EMBL" id="DAF60717.1"/>
    </source>
</evidence>
<reference evidence="1" key="1">
    <citation type="journal article" date="2021" name="Proc. Natl. Acad. Sci. U.S.A.">
        <title>A Catalog of Tens of Thousands of Viruses from Human Metagenomes Reveals Hidden Associations with Chronic Diseases.</title>
        <authorList>
            <person name="Tisza M.J."/>
            <person name="Buck C.B."/>
        </authorList>
    </citation>
    <scope>NUCLEOTIDE SEQUENCE</scope>
    <source>
        <strain evidence="1">Ct89I2</strain>
    </source>
</reference>
<organism evidence="1">
    <name type="scientific">Myoviridae sp. ct89I2</name>
    <dbReference type="NCBI Taxonomy" id="2827662"/>
    <lineage>
        <taxon>Viruses</taxon>
        <taxon>Duplodnaviria</taxon>
        <taxon>Heunggongvirae</taxon>
        <taxon>Uroviricota</taxon>
        <taxon>Caudoviricetes</taxon>
    </lineage>
</organism>
<protein>
    <submittedName>
        <fullName evidence="1">Uncharacterized protein</fullName>
    </submittedName>
</protein>
<proteinExistence type="predicted"/>
<name>A0A8S5TBM2_9CAUD</name>
<sequence>MNPTPDNSSETGINLKHKYRDMILHIRDGLKRLNWHRNETLKRRYNLMPRMSKKRKLEWGFFLNERNRMAYHQVCRMCAHECKQSCRAVLIACPKYVSKRSKRLEG</sequence>
<accession>A0A8S5TBM2</accession>